<dbReference type="InterPro" id="IPR002347">
    <property type="entry name" value="SDR_fam"/>
</dbReference>
<dbReference type="PANTHER" id="PTHR44269:SF1">
    <property type="entry name" value="DEHYDROGENASE_REDUCTASE SDR FAMILY MEMBER 7"/>
    <property type="match status" value="1"/>
</dbReference>
<keyword evidence="2" id="KW-0812">Transmembrane</keyword>
<dbReference type="Pfam" id="PF00106">
    <property type="entry name" value="adh_short"/>
    <property type="match status" value="2"/>
</dbReference>
<dbReference type="InterPro" id="IPR053011">
    <property type="entry name" value="SDR_family_member_7"/>
</dbReference>
<organism evidence="3 4">
    <name type="scientific">Cyclostephanos tholiformis</name>
    <dbReference type="NCBI Taxonomy" id="382380"/>
    <lineage>
        <taxon>Eukaryota</taxon>
        <taxon>Sar</taxon>
        <taxon>Stramenopiles</taxon>
        <taxon>Ochrophyta</taxon>
        <taxon>Bacillariophyta</taxon>
        <taxon>Coscinodiscophyceae</taxon>
        <taxon>Thalassiosirophycidae</taxon>
        <taxon>Stephanodiscales</taxon>
        <taxon>Stephanodiscaceae</taxon>
        <taxon>Cyclostephanos</taxon>
    </lineage>
</organism>
<name>A0ABD3RS13_9STRA</name>
<feature type="transmembrane region" description="Helical" evidence="2">
    <location>
        <begin position="9"/>
        <end position="26"/>
    </location>
</feature>
<feature type="compositionally biased region" description="Low complexity" evidence="1">
    <location>
        <begin position="292"/>
        <end position="303"/>
    </location>
</feature>
<evidence type="ECO:0000313" key="4">
    <source>
        <dbReference type="Proteomes" id="UP001530377"/>
    </source>
</evidence>
<feature type="compositionally biased region" description="Basic and acidic residues" evidence="1">
    <location>
        <begin position="308"/>
        <end position="325"/>
    </location>
</feature>
<dbReference type="Gene3D" id="3.40.50.720">
    <property type="entry name" value="NAD(P)-binding Rossmann-like Domain"/>
    <property type="match status" value="2"/>
</dbReference>
<proteinExistence type="predicted"/>
<keyword evidence="4" id="KW-1185">Reference proteome</keyword>
<gene>
    <name evidence="3" type="ORF">ACHAXA_005628</name>
</gene>
<keyword evidence="2" id="KW-0472">Membrane</keyword>
<dbReference type="PRINTS" id="PR00081">
    <property type="entry name" value="GDHRDH"/>
</dbReference>
<feature type="region of interest" description="Disordered" evidence="1">
    <location>
        <begin position="290"/>
        <end position="350"/>
    </location>
</feature>
<accession>A0ABD3RS13</accession>
<dbReference type="PROSITE" id="PS00061">
    <property type="entry name" value="ADH_SHORT"/>
    <property type="match status" value="1"/>
</dbReference>
<dbReference type="Proteomes" id="UP001530377">
    <property type="component" value="Unassembled WGS sequence"/>
</dbReference>
<dbReference type="AlphaFoldDB" id="A0ABD3RS13"/>
<sequence>MRYFILQRRAIAILLLSVAIPLLWHLDANPLLYFYDIYVTGCISSSYGIDDGPQRRRSFPPGSIPTLQGKTVWITGASSGIGAELALQLARAGVGHLILSGRRRDKLEYVATTCREAYDGVGGGVGGGWTSVVGMDEVGDGGDGGYDGGGWGDCELPSSSSTCRVERKCWTAPYVLVLNAGRYHIGPAYDTDHDVDLADLVRINYVSPIRLAHGLMIMDGWKYGKKRGHVVAISSLMGRGTSPLNSIYSSTKHAMRAYFLALAAEERSWLRVDVVLPGAVDTGLWEGAGIASTTPSPSSSSSSCLETDATKIGDGGRRGGGRREDDDTVAGRRRRMTTTLPRPPPYADDRSKMSVRRCVRLIVSSMIGPSFLFQETWISNNPGLLWIYIASYMPNTFALLSHVIAPLRMDIWRERGEDALYLPTLVSHMWGCFSNYLVGRVGQLELPT</sequence>
<reference evidence="3 4" key="1">
    <citation type="submission" date="2024-10" db="EMBL/GenBank/DDBJ databases">
        <title>Updated reference genomes for cyclostephanoid diatoms.</title>
        <authorList>
            <person name="Roberts W.R."/>
            <person name="Alverson A.J."/>
        </authorList>
    </citation>
    <scope>NUCLEOTIDE SEQUENCE [LARGE SCALE GENOMIC DNA]</scope>
    <source>
        <strain evidence="3 4">AJA228-03</strain>
    </source>
</reference>
<dbReference type="SUPFAM" id="SSF51735">
    <property type="entry name" value="NAD(P)-binding Rossmann-fold domains"/>
    <property type="match status" value="1"/>
</dbReference>
<dbReference type="InterPro" id="IPR020904">
    <property type="entry name" value="Sc_DH/Rdtase_CS"/>
</dbReference>
<evidence type="ECO:0000313" key="3">
    <source>
        <dbReference type="EMBL" id="KAL3810420.1"/>
    </source>
</evidence>
<evidence type="ECO:0000256" key="2">
    <source>
        <dbReference type="SAM" id="Phobius"/>
    </source>
</evidence>
<comment type="caution">
    <text evidence="3">The sequence shown here is derived from an EMBL/GenBank/DDBJ whole genome shotgun (WGS) entry which is preliminary data.</text>
</comment>
<keyword evidence="2" id="KW-1133">Transmembrane helix</keyword>
<dbReference type="EMBL" id="JALLPB020000330">
    <property type="protein sequence ID" value="KAL3810420.1"/>
    <property type="molecule type" value="Genomic_DNA"/>
</dbReference>
<dbReference type="InterPro" id="IPR036291">
    <property type="entry name" value="NAD(P)-bd_dom_sf"/>
</dbReference>
<dbReference type="PANTHER" id="PTHR44269">
    <property type="entry name" value="DEHYDROGENASE/REDUCTASE SDR FAMILY MEMBER 7-RELATED"/>
    <property type="match status" value="1"/>
</dbReference>
<evidence type="ECO:0000256" key="1">
    <source>
        <dbReference type="SAM" id="MobiDB-lite"/>
    </source>
</evidence>
<protein>
    <submittedName>
        <fullName evidence="3">Uncharacterized protein</fullName>
    </submittedName>
</protein>